<feature type="transmembrane region" description="Helical" evidence="10">
    <location>
        <begin position="162"/>
        <end position="192"/>
    </location>
</feature>
<feature type="transmembrane region" description="Helical" evidence="10">
    <location>
        <begin position="329"/>
        <end position="346"/>
    </location>
</feature>
<gene>
    <name evidence="13" type="ORF">ABVV53_00380</name>
</gene>
<comment type="pathway">
    <text evidence="2 10">Protein modification; protein glycosylation.</text>
</comment>
<organism evidence="13 14">
    <name type="scientific">Novosphingobium kalidii</name>
    <dbReference type="NCBI Taxonomy" id="3230299"/>
    <lineage>
        <taxon>Bacteria</taxon>
        <taxon>Pseudomonadati</taxon>
        <taxon>Pseudomonadota</taxon>
        <taxon>Alphaproteobacteria</taxon>
        <taxon>Sphingomonadales</taxon>
        <taxon>Sphingomonadaceae</taxon>
        <taxon>Novosphingobium</taxon>
    </lineage>
</organism>
<keyword evidence="14" id="KW-1185">Reference proteome</keyword>
<evidence type="ECO:0000256" key="9">
    <source>
        <dbReference type="ARBA" id="ARBA00093617"/>
    </source>
</evidence>
<evidence type="ECO:0000256" key="10">
    <source>
        <dbReference type="RuleBase" id="RU367007"/>
    </source>
</evidence>
<evidence type="ECO:0000256" key="3">
    <source>
        <dbReference type="ARBA" id="ARBA00007222"/>
    </source>
</evidence>
<accession>A0ABV2CWE0</accession>
<evidence type="ECO:0000259" key="11">
    <source>
        <dbReference type="Pfam" id="PF02366"/>
    </source>
</evidence>
<dbReference type="Pfam" id="PF02366">
    <property type="entry name" value="PMT"/>
    <property type="match status" value="1"/>
</dbReference>
<evidence type="ECO:0000256" key="7">
    <source>
        <dbReference type="ARBA" id="ARBA00022989"/>
    </source>
</evidence>
<sequence length="425" mass="48795">MQSASERDPLPWCLALCFGFLLLCLHRLGLPNRIYFDEIHYVVAARQLLEGVPANREHPMFAKEVIAAAITVLGDRPWAWRVPSLIFGVLGLHAFGRLVWHVSQRRFATIAAMFLLAVNFLWFVQSRIAMLDMISAGLGMVALWQFAAVLREPSWRPRLRLALCGLAMGLSLGAKWSIAPVLVLPGLLFLALRVRESGWRIVGRRGAGPIPRISLVEAAWWLGAFPLGLYWLTYLPGFFWSSRAIEPLGFIPYHEYMIRLQDSVKRLHPYRSVWYQWVINWRAIWYLYDDADGGQRGILLVGNPFTMLAGLPALIWCAWAGLWRRRFDALAFVVLYAVTLGIWIINGKPIQFYYHYLLPSAFLMACLALALDAVWRRSDWWRCLAPAALTIAAGMFVYFYPIISAARLHHGKQSFMQWMWLDSWR</sequence>
<dbReference type="EMBL" id="JBEWLY010000001">
    <property type="protein sequence ID" value="MET1753928.1"/>
    <property type="molecule type" value="Genomic_DNA"/>
</dbReference>
<keyword evidence="7 10" id="KW-1133">Transmembrane helix</keyword>
<protein>
    <recommendedName>
        <fullName evidence="9 10">Polyprenol-phosphate-mannose--protein mannosyltransferase</fullName>
        <ecNumber evidence="10">2.4.1.-</ecNumber>
    </recommendedName>
</protein>
<comment type="similarity">
    <text evidence="3 10">Belongs to the glycosyltransferase 39 family.</text>
</comment>
<feature type="domain" description="ArnT-like N-terminal" evidence="11">
    <location>
        <begin position="78"/>
        <end position="192"/>
    </location>
</feature>
<evidence type="ECO:0000313" key="14">
    <source>
        <dbReference type="Proteomes" id="UP001548713"/>
    </source>
</evidence>
<proteinExistence type="inferred from homology"/>
<comment type="function">
    <text evidence="10">Protein O-mannosyltransferase that catalyzes the transfer of a single mannose residue from a polyprenol phospho-mannosyl lipidic donor to the hydroxyl group of selected serine and threonine residues in acceptor proteins.</text>
</comment>
<comment type="subcellular location">
    <subcellularLocation>
        <location evidence="10">Cell membrane</location>
    </subcellularLocation>
    <subcellularLocation>
        <location evidence="1">Endomembrane system</location>
        <topology evidence="1">Multi-pass membrane protein</topology>
    </subcellularLocation>
</comment>
<feature type="transmembrane region" description="Helical" evidence="10">
    <location>
        <begin position="130"/>
        <end position="150"/>
    </location>
</feature>
<dbReference type="InterPro" id="IPR027005">
    <property type="entry name" value="PMT-like"/>
</dbReference>
<dbReference type="Proteomes" id="UP001548713">
    <property type="component" value="Unassembled WGS sequence"/>
</dbReference>
<feature type="domain" description="Protein O-mannosyl-transferase C-terminal four TM" evidence="12">
    <location>
        <begin position="250"/>
        <end position="424"/>
    </location>
</feature>
<keyword evidence="8 10" id="KW-0472">Membrane</keyword>
<feature type="transmembrane region" description="Helical" evidence="10">
    <location>
        <begin position="218"/>
        <end position="240"/>
    </location>
</feature>
<dbReference type="EC" id="2.4.1.-" evidence="10"/>
<dbReference type="PANTHER" id="PTHR10050">
    <property type="entry name" value="DOLICHYL-PHOSPHATE-MANNOSE--PROTEIN MANNOSYLTRANSFERASE"/>
    <property type="match status" value="1"/>
</dbReference>
<dbReference type="RefSeq" id="WP_353982336.1">
    <property type="nucleotide sequence ID" value="NZ_JBEWLY010000001.1"/>
</dbReference>
<evidence type="ECO:0000256" key="8">
    <source>
        <dbReference type="ARBA" id="ARBA00023136"/>
    </source>
</evidence>
<dbReference type="PANTHER" id="PTHR10050:SF53">
    <property type="entry name" value="CHROMOSOME UNDETERMINED SCAFFOLD_67, WHOLE GENOME SHOTGUN SEQUENCE"/>
    <property type="match status" value="1"/>
</dbReference>
<feature type="transmembrane region" description="Helical" evidence="10">
    <location>
        <begin position="107"/>
        <end position="124"/>
    </location>
</feature>
<feature type="transmembrane region" description="Helical" evidence="10">
    <location>
        <begin position="12"/>
        <end position="30"/>
    </location>
</feature>
<evidence type="ECO:0000313" key="13">
    <source>
        <dbReference type="EMBL" id="MET1753928.1"/>
    </source>
</evidence>
<keyword evidence="4 10" id="KW-0328">Glycosyltransferase</keyword>
<evidence type="ECO:0000256" key="6">
    <source>
        <dbReference type="ARBA" id="ARBA00022692"/>
    </source>
</evidence>
<name>A0ABV2CWE0_9SPHN</name>
<keyword evidence="5 10" id="KW-0808">Transferase</keyword>
<feature type="transmembrane region" description="Helical" evidence="10">
    <location>
        <begin position="383"/>
        <end position="403"/>
    </location>
</feature>
<evidence type="ECO:0000256" key="1">
    <source>
        <dbReference type="ARBA" id="ARBA00004127"/>
    </source>
</evidence>
<evidence type="ECO:0000259" key="12">
    <source>
        <dbReference type="Pfam" id="PF16192"/>
    </source>
</evidence>
<feature type="transmembrane region" description="Helical" evidence="10">
    <location>
        <begin position="300"/>
        <end position="322"/>
    </location>
</feature>
<evidence type="ECO:0000256" key="2">
    <source>
        <dbReference type="ARBA" id="ARBA00004922"/>
    </source>
</evidence>
<feature type="transmembrane region" description="Helical" evidence="10">
    <location>
        <begin position="78"/>
        <end position="100"/>
    </location>
</feature>
<keyword evidence="10" id="KW-1003">Cell membrane</keyword>
<evidence type="ECO:0000256" key="5">
    <source>
        <dbReference type="ARBA" id="ARBA00022679"/>
    </source>
</evidence>
<evidence type="ECO:0000256" key="4">
    <source>
        <dbReference type="ARBA" id="ARBA00022676"/>
    </source>
</evidence>
<keyword evidence="6 10" id="KW-0812">Transmembrane</keyword>
<feature type="transmembrane region" description="Helical" evidence="10">
    <location>
        <begin position="352"/>
        <end position="371"/>
    </location>
</feature>
<comment type="caution">
    <text evidence="13">The sequence shown here is derived from an EMBL/GenBank/DDBJ whole genome shotgun (WGS) entry which is preliminary data.</text>
</comment>
<reference evidence="13 14" key="1">
    <citation type="submission" date="2024-07" db="EMBL/GenBank/DDBJ databases">
        <title>Novosphingobium kalidii RD2P27.</title>
        <authorList>
            <person name="Sun J.-Q."/>
        </authorList>
    </citation>
    <scope>NUCLEOTIDE SEQUENCE [LARGE SCALE GENOMIC DNA]</scope>
    <source>
        <strain evidence="13 14">RD2P27</strain>
    </source>
</reference>
<dbReference type="InterPro" id="IPR032421">
    <property type="entry name" value="PMT_4TMC"/>
</dbReference>
<dbReference type="InterPro" id="IPR003342">
    <property type="entry name" value="ArnT-like_N"/>
</dbReference>
<dbReference type="Pfam" id="PF16192">
    <property type="entry name" value="PMT_4TMC"/>
    <property type="match status" value="1"/>
</dbReference>